<evidence type="ECO:0000256" key="8">
    <source>
        <dbReference type="ARBA" id="ARBA00022801"/>
    </source>
</evidence>
<dbReference type="PANTHER" id="PTHR30231:SF41">
    <property type="entry name" value="DNA POLYMERASE III SUBUNIT EPSILON"/>
    <property type="match status" value="1"/>
</dbReference>
<feature type="domain" description="ExoI C-terminal" evidence="16">
    <location>
        <begin position="366"/>
        <end position="507"/>
    </location>
</feature>
<dbReference type="InterPro" id="IPR036397">
    <property type="entry name" value="RNaseH_sf"/>
</dbReference>
<evidence type="ECO:0000313" key="17">
    <source>
        <dbReference type="EMBL" id="WQH16916.1"/>
    </source>
</evidence>
<keyword evidence="7" id="KW-0227">DNA damage</keyword>
<evidence type="ECO:0000256" key="10">
    <source>
        <dbReference type="ARBA" id="ARBA00022842"/>
    </source>
</evidence>
<dbReference type="Pfam" id="PF08411">
    <property type="entry name" value="ExoI_SH3"/>
    <property type="match status" value="1"/>
</dbReference>
<dbReference type="InterPro" id="IPR013520">
    <property type="entry name" value="Ribonucl_H"/>
</dbReference>
<keyword evidence="10" id="KW-0460">Magnesium</keyword>
<dbReference type="PROSITE" id="PS51785">
    <property type="entry name" value="EXOI_C"/>
    <property type="match status" value="1"/>
</dbReference>
<dbReference type="SMART" id="SM00479">
    <property type="entry name" value="EXOIII"/>
    <property type="match status" value="1"/>
</dbReference>
<organism evidence="17 18">
    <name type="scientific">Guyparkeria halophila</name>
    <dbReference type="NCBI Taxonomy" id="47960"/>
    <lineage>
        <taxon>Bacteria</taxon>
        <taxon>Pseudomonadati</taxon>
        <taxon>Pseudomonadota</taxon>
        <taxon>Gammaproteobacteria</taxon>
        <taxon>Chromatiales</taxon>
        <taxon>Thioalkalibacteraceae</taxon>
        <taxon>Guyparkeria</taxon>
    </lineage>
</organism>
<evidence type="ECO:0000256" key="7">
    <source>
        <dbReference type="ARBA" id="ARBA00022763"/>
    </source>
</evidence>
<evidence type="ECO:0000256" key="11">
    <source>
        <dbReference type="ARBA" id="ARBA00023125"/>
    </source>
</evidence>
<evidence type="ECO:0000259" key="16">
    <source>
        <dbReference type="PROSITE" id="PS51785"/>
    </source>
</evidence>
<evidence type="ECO:0000256" key="4">
    <source>
        <dbReference type="ARBA" id="ARBA00019900"/>
    </source>
</evidence>
<keyword evidence="5" id="KW-0540">Nuclease</keyword>
<dbReference type="EMBL" id="CP140153">
    <property type="protein sequence ID" value="WQH16916.1"/>
    <property type="molecule type" value="Genomic_DNA"/>
</dbReference>
<evidence type="ECO:0000256" key="9">
    <source>
        <dbReference type="ARBA" id="ARBA00022839"/>
    </source>
</evidence>
<evidence type="ECO:0000256" key="12">
    <source>
        <dbReference type="ARBA" id="ARBA00023204"/>
    </source>
</evidence>
<dbReference type="CDD" id="cd06138">
    <property type="entry name" value="ExoI_N"/>
    <property type="match status" value="1"/>
</dbReference>
<dbReference type="RefSeq" id="WP_322521901.1">
    <property type="nucleotide sequence ID" value="NZ_CP140153.1"/>
</dbReference>
<keyword evidence="18" id="KW-1185">Reference proteome</keyword>
<keyword evidence="8 17" id="KW-0378">Hydrolase</keyword>
<keyword evidence="9" id="KW-0269">Exonuclease</keyword>
<dbReference type="PIRSF" id="PIRSF000977">
    <property type="entry name" value="Exodeoxyribonuclease_I"/>
    <property type="match status" value="1"/>
</dbReference>
<evidence type="ECO:0000256" key="1">
    <source>
        <dbReference type="ARBA" id="ARBA00000563"/>
    </source>
</evidence>
<keyword evidence="6" id="KW-0479">Metal-binding</keyword>
<dbReference type="Proteomes" id="UP001327459">
    <property type="component" value="Chromosome"/>
</dbReference>
<dbReference type="Pfam" id="PF00929">
    <property type="entry name" value="RNase_T"/>
    <property type="match status" value="1"/>
</dbReference>
<protein>
    <recommendedName>
        <fullName evidence="4">Exodeoxyribonuclease I</fullName>
        <ecNumber evidence="3">3.1.11.1</ecNumber>
    </recommendedName>
    <alternativeName>
        <fullName evidence="13">DNA deoxyribophosphodiesterase</fullName>
    </alternativeName>
</protein>
<dbReference type="Pfam" id="PF26016">
    <property type="entry name" value="ExoI_C"/>
    <property type="match status" value="1"/>
</dbReference>
<comment type="subunit">
    <text evidence="14">Monomer. Interacts with ssb (via C-terminus); this interaction stimulates the exonuclease activity by recruiting the enzyme to its substrate.</text>
</comment>
<dbReference type="InterPro" id="IPR034747">
    <property type="entry name" value="EXOI_SH3"/>
</dbReference>
<dbReference type="GO" id="GO:0008310">
    <property type="term" value="F:single-stranded DNA 3'-5' DNA exonuclease activity"/>
    <property type="evidence" value="ECO:0007669"/>
    <property type="project" value="UniProtKB-EC"/>
</dbReference>
<dbReference type="InterPro" id="IPR023607">
    <property type="entry name" value="Exodeoxyribonuclease_I"/>
</dbReference>
<evidence type="ECO:0000313" key="18">
    <source>
        <dbReference type="Proteomes" id="UP001327459"/>
    </source>
</evidence>
<evidence type="ECO:0000256" key="6">
    <source>
        <dbReference type="ARBA" id="ARBA00022723"/>
    </source>
</evidence>
<evidence type="ECO:0000256" key="5">
    <source>
        <dbReference type="ARBA" id="ARBA00022722"/>
    </source>
</evidence>
<dbReference type="InterPro" id="IPR013620">
    <property type="entry name" value="Exonuc_1_SH3"/>
</dbReference>
<dbReference type="Gene3D" id="3.30.420.10">
    <property type="entry name" value="Ribonuclease H-like superfamily/Ribonuclease H"/>
    <property type="match status" value="1"/>
</dbReference>
<dbReference type="NCBIfam" id="NF008746">
    <property type="entry name" value="PRK11779.1"/>
    <property type="match status" value="1"/>
</dbReference>
<dbReference type="InterPro" id="IPR012337">
    <property type="entry name" value="RNaseH-like_sf"/>
</dbReference>
<comment type="cofactor">
    <cofactor evidence="2">
        <name>Mg(2+)</name>
        <dbReference type="ChEBI" id="CHEBI:18420"/>
    </cofactor>
</comment>
<comment type="catalytic activity">
    <reaction evidence="1">
        <text>Exonucleolytic cleavage in the 3'- to 5'-direction to yield nucleoside 5'-phosphates.</text>
        <dbReference type="EC" id="3.1.11.1"/>
    </reaction>
</comment>
<keyword evidence="12" id="KW-0234">DNA repair</keyword>
<name>A0ABZ0Z0F9_9GAMM</name>
<dbReference type="PANTHER" id="PTHR30231">
    <property type="entry name" value="DNA POLYMERASE III SUBUNIT EPSILON"/>
    <property type="match status" value="1"/>
</dbReference>
<dbReference type="Gene3D" id="3.30.1520.20">
    <property type="entry name" value="Exonuclease ExoI, domain 2"/>
    <property type="match status" value="1"/>
</dbReference>
<dbReference type="PROSITE" id="PS51784">
    <property type="entry name" value="EXOI_SH3"/>
    <property type="match status" value="1"/>
</dbReference>
<dbReference type="SUPFAM" id="SSF53098">
    <property type="entry name" value="Ribonuclease H-like"/>
    <property type="match status" value="1"/>
</dbReference>
<keyword evidence="11" id="KW-0238">DNA-binding</keyword>
<dbReference type="Gene3D" id="1.20.1280.70">
    <property type="entry name" value="Exonuclease ExoI, domain 3"/>
    <property type="match status" value="1"/>
</dbReference>
<evidence type="ECO:0000256" key="13">
    <source>
        <dbReference type="ARBA" id="ARBA00031220"/>
    </source>
</evidence>
<dbReference type="EC" id="3.1.11.1" evidence="3"/>
<gene>
    <name evidence="17" type="primary">sbcB</name>
    <name evidence="17" type="ORF">SR882_03155</name>
</gene>
<evidence type="ECO:0000256" key="2">
    <source>
        <dbReference type="ARBA" id="ARBA00001946"/>
    </source>
</evidence>
<dbReference type="InterPro" id="IPR038649">
    <property type="entry name" value="EXOI_SH3_sf"/>
</dbReference>
<accession>A0ABZ0Z0F9</accession>
<reference evidence="17 18" key="1">
    <citation type="submission" date="2023-11" db="EMBL/GenBank/DDBJ databases">
        <title>MicrobeMod: A computational toolkit for identifying prokaryotic methylation and restriction-modification with nanopore sequencing.</title>
        <authorList>
            <person name="Crits-Christoph A."/>
            <person name="Kang S.C."/>
            <person name="Lee H."/>
            <person name="Ostrov N."/>
        </authorList>
    </citation>
    <scope>NUCLEOTIDE SEQUENCE [LARGE SCALE GENOMIC DNA]</scope>
    <source>
        <strain evidence="17 18">ATCC 49870</strain>
    </source>
</reference>
<dbReference type="InterPro" id="IPR058561">
    <property type="entry name" value="Exonuc_1_C"/>
</dbReference>
<evidence type="ECO:0000256" key="14">
    <source>
        <dbReference type="ARBA" id="ARBA00046792"/>
    </source>
</evidence>
<evidence type="ECO:0000256" key="3">
    <source>
        <dbReference type="ARBA" id="ARBA00012108"/>
    </source>
</evidence>
<sequence length="516" mass="58516">MSVATTPPSFLFFDLETTGADPVFDRPLQFAAIRTDMALEPIGEPVVWYARPPEDCLAHPAAVMTTGLLPDDPVLAGADSEANLANRIHRLVSQPNTCVVGFNNLRFDAPMLRFLFWRNLLDPYRHEWADGNSRFDVLDAARAYRLLAPDALNWPVNGEGRPTLRLSELSAANGLTHENAHDALSDVEATIELARALRDADPVLWERLLAARDKREVARVIDQPGHGPFLHVSPRLPARVASASMFASFGQVDRNRNRRECWDLRFDPLPWLDLDAEQWAERRFLKNPPIDAERDWDDLRLPIKSIHLNRVPVVLPAETLERDGVAQRMVIDRTRIDEHAESFRRHFDALRDRLMGALAQTEGEFPPRPAEQSLYAGFVPNADRRHLEDWWGRARSLRSRRDAIAHARDLLAWSFEDPRLPDLVEGFVARNLPEALDAASGERWRARLVDQLRPGQRAGHGDGTDIGVARDFPSLFAEVERLADDDHWSPEQRALLGPYRRWLEARERAVAEGVGK</sequence>
<proteinExistence type="predicted"/>
<evidence type="ECO:0000259" key="15">
    <source>
        <dbReference type="PROSITE" id="PS51784"/>
    </source>
</evidence>
<feature type="domain" description="ExoI SH3-like" evidence="15">
    <location>
        <begin position="202"/>
        <end position="362"/>
    </location>
</feature>